<feature type="domain" description="Pyrroline-5-carboxylate reductase catalytic N-terminal" evidence="4">
    <location>
        <begin position="91"/>
        <end position="183"/>
    </location>
</feature>
<protein>
    <recommendedName>
        <fullName evidence="4">Pyrroline-5-carboxylate reductase catalytic N-terminal domain-containing protein</fullName>
    </recommendedName>
</protein>
<evidence type="ECO:0000313" key="5">
    <source>
        <dbReference type="EMBL" id="EGZ18302.1"/>
    </source>
</evidence>
<organism evidence="5 6">
    <name type="scientific">Phytophthora sojae (strain P6497)</name>
    <name type="common">Soybean stem and root rot agent</name>
    <name type="synonym">Phytophthora megasperma f. sp. glycines</name>
    <dbReference type="NCBI Taxonomy" id="1094619"/>
    <lineage>
        <taxon>Eukaryota</taxon>
        <taxon>Sar</taxon>
        <taxon>Stramenopiles</taxon>
        <taxon>Oomycota</taxon>
        <taxon>Peronosporomycetes</taxon>
        <taxon>Peronosporales</taxon>
        <taxon>Peronosporaceae</taxon>
        <taxon>Phytophthora</taxon>
    </lineage>
</organism>
<dbReference type="STRING" id="1094619.G4ZCU4"/>
<keyword evidence="6" id="KW-1185">Reference proteome</keyword>
<dbReference type="SMR" id="G4ZCU4"/>
<dbReference type="KEGG" id="psoj:PHYSODRAFT_503072"/>
<evidence type="ECO:0000313" key="6">
    <source>
        <dbReference type="Proteomes" id="UP000002640"/>
    </source>
</evidence>
<dbReference type="Pfam" id="PF03807">
    <property type="entry name" value="F420_oxidored"/>
    <property type="match status" value="1"/>
</dbReference>
<reference evidence="5 6" key="1">
    <citation type="journal article" date="2006" name="Science">
        <title>Phytophthora genome sequences uncover evolutionary origins and mechanisms of pathogenesis.</title>
        <authorList>
            <person name="Tyler B.M."/>
            <person name="Tripathy S."/>
            <person name="Zhang X."/>
            <person name="Dehal P."/>
            <person name="Jiang R.H."/>
            <person name="Aerts A."/>
            <person name="Arredondo F.D."/>
            <person name="Baxter L."/>
            <person name="Bensasson D."/>
            <person name="Beynon J.L."/>
            <person name="Chapman J."/>
            <person name="Damasceno C.M."/>
            <person name="Dorrance A.E."/>
            <person name="Dou D."/>
            <person name="Dickerman A.W."/>
            <person name="Dubchak I.L."/>
            <person name="Garbelotto M."/>
            <person name="Gijzen M."/>
            <person name="Gordon S.G."/>
            <person name="Govers F."/>
            <person name="Grunwald N.J."/>
            <person name="Huang W."/>
            <person name="Ivors K.L."/>
            <person name="Jones R.W."/>
            <person name="Kamoun S."/>
            <person name="Krampis K."/>
            <person name="Lamour K.H."/>
            <person name="Lee M.K."/>
            <person name="McDonald W.H."/>
            <person name="Medina M."/>
            <person name="Meijer H.J."/>
            <person name="Nordberg E.K."/>
            <person name="Maclean D.J."/>
            <person name="Ospina-Giraldo M.D."/>
            <person name="Morris P.F."/>
            <person name="Phuntumart V."/>
            <person name="Putnam N.H."/>
            <person name="Rash S."/>
            <person name="Rose J.K."/>
            <person name="Sakihama Y."/>
            <person name="Salamov A.A."/>
            <person name="Savidor A."/>
            <person name="Scheuring C.F."/>
            <person name="Smith B.M."/>
            <person name="Sobral B.W."/>
            <person name="Terry A."/>
            <person name="Torto-Alalibo T.A."/>
            <person name="Win J."/>
            <person name="Xu Z."/>
            <person name="Zhang H."/>
            <person name="Grigoriev I.V."/>
            <person name="Rokhsar D.S."/>
            <person name="Boore J.L."/>
        </authorList>
    </citation>
    <scope>NUCLEOTIDE SEQUENCE [LARGE SCALE GENOMIC DNA]</scope>
    <source>
        <strain evidence="5 6">P6497</strain>
    </source>
</reference>
<sequence>MASSISSVAASTLPSQSPPATAASGNGGNSSATKKPFKIRDELLAPTRLAPKVQLLHHTRSLSIQVVAHEVFLLVLACTKCYAAAGKEPPRIGVLGGGSVGAAVVMTILANGYRADRIALSTRQPDRVPRCEALKAPSALPMFQLVPRYYDNTRIARESDVLVLCMPPSQLKSVSIQIRHALAASVKTPPLVVSALCGVTQQSLSKACGSQAVVRVQPDVAKIATHIMQDRQPLPLRLATEAIAPKREDVRDLVQAFSLFCRRAWGDDIGLEALTHVLFGDRSEQVEQVRVRTPLVVPSWPAEWEQDLVELQVQLAQHASLPS</sequence>
<dbReference type="Gene3D" id="3.40.50.720">
    <property type="entry name" value="NAD(P)-binding Rossmann-like Domain"/>
    <property type="match status" value="1"/>
</dbReference>
<dbReference type="AlphaFoldDB" id="G4ZCU4"/>
<dbReference type="RefSeq" id="XP_009527360.1">
    <property type="nucleotide sequence ID" value="XM_009529065.1"/>
</dbReference>
<evidence type="ECO:0000259" key="4">
    <source>
        <dbReference type="Pfam" id="PF03807"/>
    </source>
</evidence>
<dbReference type="GeneID" id="20658179"/>
<dbReference type="InterPro" id="IPR036291">
    <property type="entry name" value="NAD(P)-bd_dom_sf"/>
</dbReference>
<dbReference type="GO" id="GO:0004735">
    <property type="term" value="F:pyrroline-5-carboxylate reductase activity"/>
    <property type="evidence" value="ECO:0007669"/>
    <property type="project" value="TreeGrafter"/>
</dbReference>
<evidence type="ECO:0000256" key="2">
    <source>
        <dbReference type="ARBA" id="ARBA00023002"/>
    </source>
</evidence>
<accession>G4ZCU4</accession>
<proteinExistence type="inferred from homology"/>
<feature type="region of interest" description="Disordered" evidence="3">
    <location>
        <begin position="1"/>
        <end position="34"/>
    </location>
</feature>
<dbReference type="SUPFAM" id="SSF51735">
    <property type="entry name" value="NAD(P)-binding Rossmann-fold domains"/>
    <property type="match status" value="1"/>
</dbReference>
<evidence type="ECO:0000256" key="3">
    <source>
        <dbReference type="SAM" id="MobiDB-lite"/>
    </source>
</evidence>
<dbReference type="Proteomes" id="UP000002640">
    <property type="component" value="Unassembled WGS sequence"/>
</dbReference>
<keyword evidence="2" id="KW-0560">Oxidoreductase</keyword>
<comment type="similarity">
    <text evidence="1">Belongs to the pyrroline-5-carboxylate reductase family.</text>
</comment>
<dbReference type="GO" id="GO:0055129">
    <property type="term" value="P:L-proline biosynthetic process"/>
    <property type="evidence" value="ECO:0007669"/>
    <property type="project" value="TreeGrafter"/>
</dbReference>
<feature type="compositionally biased region" description="Polar residues" evidence="3">
    <location>
        <begin position="1"/>
        <end position="19"/>
    </location>
</feature>
<dbReference type="InParanoid" id="G4ZCU4"/>
<dbReference type="InterPro" id="IPR028939">
    <property type="entry name" value="P5C_Rdtase_cat_N"/>
</dbReference>
<gene>
    <name evidence="5" type="ORF">PHYSODRAFT_503072</name>
</gene>
<evidence type="ECO:0000256" key="1">
    <source>
        <dbReference type="ARBA" id="ARBA00005525"/>
    </source>
</evidence>
<dbReference type="EMBL" id="JH159154">
    <property type="protein sequence ID" value="EGZ18302.1"/>
    <property type="molecule type" value="Genomic_DNA"/>
</dbReference>
<dbReference type="PANTHER" id="PTHR11645:SF0">
    <property type="entry name" value="PYRROLINE-5-CARBOXYLATE REDUCTASE 3"/>
    <property type="match status" value="1"/>
</dbReference>
<name>G4ZCU4_PHYSP</name>
<dbReference type="PANTHER" id="PTHR11645">
    <property type="entry name" value="PYRROLINE-5-CARBOXYLATE REDUCTASE"/>
    <property type="match status" value="1"/>
</dbReference>
<dbReference type="OMA" id="DILIFCM"/>